<evidence type="ECO:0000256" key="2">
    <source>
        <dbReference type="SAM" id="MobiDB-lite"/>
    </source>
</evidence>
<feature type="domain" description="HTH cro/C1-type" evidence="3">
    <location>
        <begin position="12"/>
        <end position="66"/>
    </location>
</feature>
<protein>
    <submittedName>
        <fullName evidence="4">Helix-turn-helix transcriptional regulator</fullName>
    </submittedName>
</protein>
<dbReference type="EMBL" id="JAVKPH010000002">
    <property type="protein sequence ID" value="MDR5651642.1"/>
    <property type="molecule type" value="Genomic_DNA"/>
</dbReference>
<dbReference type="PANTHER" id="PTHR46558">
    <property type="entry name" value="TRACRIPTIONAL REGULATORY PROTEIN-RELATED-RELATED"/>
    <property type="match status" value="1"/>
</dbReference>
<name>A0ABU1F456_9RHOB</name>
<dbReference type="Gene3D" id="1.10.260.40">
    <property type="entry name" value="lambda repressor-like DNA-binding domains"/>
    <property type="match status" value="1"/>
</dbReference>
<keyword evidence="5" id="KW-1185">Reference proteome</keyword>
<dbReference type="PANTHER" id="PTHR46558:SF4">
    <property type="entry name" value="DNA-BIDING PHAGE PROTEIN"/>
    <property type="match status" value="1"/>
</dbReference>
<proteinExistence type="predicted"/>
<dbReference type="Pfam" id="PF01381">
    <property type="entry name" value="HTH_3"/>
    <property type="match status" value="1"/>
</dbReference>
<comment type="caution">
    <text evidence="4">The sequence shown here is derived from an EMBL/GenBank/DDBJ whole genome shotgun (WGS) entry which is preliminary data.</text>
</comment>
<reference evidence="4 5" key="1">
    <citation type="submission" date="2023-09" db="EMBL/GenBank/DDBJ databases">
        <title>Xinfangfangia sedmenti sp. nov., isolated the sedment.</title>
        <authorList>
            <person name="Xu L."/>
        </authorList>
    </citation>
    <scope>NUCLEOTIDE SEQUENCE [LARGE SCALE GENOMIC DNA]</scope>
    <source>
        <strain evidence="4 5">LG-4</strain>
    </source>
</reference>
<dbReference type="RefSeq" id="WP_310455887.1">
    <property type="nucleotide sequence ID" value="NZ_JAVKPH010000002.1"/>
</dbReference>
<evidence type="ECO:0000259" key="3">
    <source>
        <dbReference type="PROSITE" id="PS50943"/>
    </source>
</evidence>
<dbReference type="PROSITE" id="PS50943">
    <property type="entry name" value="HTH_CROC1"/>
    <property type="match status" value="1"/>
</dbReference>
<accession>A0ABU1F456</accession>
<organism evidence="4 5">
    <name type="scientific">Ruixingdingia sedimenti</name>
    <dbReference type="NCBI Taxonomy" id="3073604"/>
    <lineage>
        <taxon>Bacteria</taxon>
        <taxon>Pseudomonadati</taxon>
        <taxon>Pseudomonadota</taxon>
        <taxon>Alphaproteobacteria</taxon>
        <taxon>Rhodobacterales</taxon>
        <taxon>Paracoccaceae</taxon>
        <taxon>Ruixingdingia</taxon>
    </lineage>
</organism>
<evidence type="ECO:0000313" key="4">
    <source>
        <dbReference type="EMBL" id="MDR5651642.1"/>
    </source>
</evidence>
<feature type="compositionally biased region" description="Basic and acidic residues" evidence="2">
    <location>
        <begin position="132"/>
        <end position="152"/>
    </location>
</feature>
<dbReference type="InterPro" id="IPR001387">
    <property type="entry name" value="Cro/C1-type_HTH"/>
</dbReference>
<feature type="region of interest" description="Disordered" evidence="2">
    <location>
        <begin position="125"/>
        <end position="152"/>
    </location>
</feature>
<evidence type="ECO:0000256" key="1">
    <source>
        <dbReference type="ARBA" id="ARBA00023125"/>
    </source>
</evidence>
<sequence>MNKVDYLVGQRIRARRLELGKSQTDLGDAVGVKFQQIQKYETGTNRVSASRLFAIADVLQVPVEYFFADSLNDPDGEETRPLAEILDEDRRARQLLLHFNRLFAPQKDAVLSMVISMAQAIETRGSTSGAESRIDNLDATRAGETKIGADRP</sequence>
<dbReference type="SUPFAM" id="SSF47413">
    <property type="entry name" value="lambda repressor-like DNA-binding domains"/>
    <property type="match status" value="1"/>
</dbReference>
<dbReference type="InterPro" id="IPR010982">
    <property type="entry name" value="Lambda_DNA-bd_dom_sf"/>
</dbReference>
<gene>
    <name evidence="4" type="ORF">RGD00_03430</name>
</gene>
<dbReference type="SMART" id="SM00530">
    <property type="entry name" value="HTH_XRE"/>
    <property type="match status" value="1"/>
</dbReference>
<keyword evidence="1" id="KW-0238">DNA-binding</keyword>
<dbReference type="Proteomes" id="UP001247754">
    <property type="component" value="Unassembled WGS sequence"/>
</dbReference>
<evidence type="ECO:0000313" key="5">
    <source>
        <dbReference type="Proteomes" id="UP001247754"/>
    </source>
</evidence>
<dbReference type="CDD" id="cd00093">
    <property type="entry name" value="HTH_XRE"/>
    <property type="match status" value="1"/>
</dbReference>